<accession>A0ABR5V7A9</accession>
<protein>
    <submittedName>
        <fullName evidence="1">Uncharacterized protein</fullName>
    </submittedName>
</protein>
<organism evidence="1 2">
    <name type="scientific">Corynebacterium simulans</name>
    <dbReference type="NCBI Taxonomy" id="146827"/>
    <lineage>
        <taxon>Bacteria</taxon>
        <taxon>Bacillati</taxon>
        <taxon>Actinomycetota</taxon>
        <taxon>Actinomycetes</taxon>
        <taxon>Mycobacteriales</taxon>
        <taxon>Corynebacteriaceae</taxon>
        <taxon>Corynebacterium</taxon>
    </lineage>
</organism>
<sequence>MRKKLTLSEEQFRFIDQLTNEVFESDMLPEGTVLTGVGIQSRRSIDPSGESTWYHLDLWNRQLHDGRTVRLWGAFPDLSEKEDALSFHTMVQSSGLAEMFLTATPETARFETMEYVAD</sequence>
<comment type="caution">
    <text evidence="1">The sequence shown here is derived from an EMBL/GenBank/DDBJ whole genome shotgun (WGS) entry which is preliminary data.</text>
</comment>
<evidence type="ECO:0000313" key="1">
    <source>
        <dbReference type="EMBL" id="KXU17404.1"/>
    </source>
</evidence>
<evidence type="ECO:0000313" key="2">
    <source>
        <dbReference type="Proteomes" id="UP000070339"/>
    </source>
</evidence>
<keyword evidence="2" id="KW-1185">Reference proteome</keyword>
<proteinExistence type="predicted"/>
<dbReference type="RefSeq" id="WP_061924582.1">
    <property type="nucleotide sequence ID" value="NZ_CP014634.1"/>
</dbReference>
<dbReference type="EMBL" id="LTEB01000036">
    <property type="protein sequence ID" value="KXU17404.1"/>
    <property type="molecule type" value="Genomic_DNA"/>
</dbReference>
<name>A0ABR5V7A9_9CORY</name>
<dbReference type="Proteomes" id="UP000070339">
    <property type="component" value="Unassembled WGS sequence"/>
</dbReference>
<gene>
    <name evidence="1" type="ORF">WM41_1988</name>
</gene>
<reference evidence="1 2" key="1">
    <citation type="journal article" date="2016" name="Int. J. Syst. Evol. Microbiol.">
        <title>Resolving the Complexity of Human Skin Metagenomes Using Single-Molecule Sequencing.</title>
        <authorList>
            <consortium name="NISC Comparative Sequencing Program"/>
            <person name="Tsai Y.C."/>
            <person name="Conlan S."/>
            <person name="Deming C."/>
            <person name="Segre J.A."/>
            <person name="Kong H.H."/>
            <person name="Korlach J."/>
            <person name="Oh J."/>
        </authorList>
    </citation>
    <scope>NUCLEOTIDE SEQUENCE [LARGE SCALE GENOMIC DNA]</scope>
    <source>
        <strain evidence="1 2">1B08</strain>
    </source>
</reference>